<protein>
    <recommendedName>
        <fullName evidence="4">Stage II sporulation protein P</fullName>
    </recommendedName>
</protein>
<dbReference type="Pfam" id="PF07454">
    <property type="entry name" value="SpoIIP"/>
    <property type="match status" value="1"/>
</dbReference>
<dbReference type="EMBL" id="BSBO01000010">
    <property type="protein sequence ID" value="GLG04078.1"/>
    <property type="molecule type" value="Genomic_DNA"/>
</dbReference>
<reference evidence="1" key="2">
    <citation type="submission" date="2022-11" db="EMBL/GenBank/DDBJ databases">
        <title>Draft genome sequence of Sellimonas catena strain 12EGH17.</title>
        <authorList>
            <person name="Atsushi H."/>
            <person name="Moriya O."/>
            <person name="Mitsuo S."/>
        </authorList>
    </citation>
    <scope>NUCLEOTIDE SEQUENCE</scope>
    <source>
        <strain evidence="1">12EGH17</strain>
    </source>
</reference>
<evidence type="ECO:0000313" key="3">
    <source>
        <dbReference type="Proteomes" id="UP001145145"/>
    </source>
</evidence>
<proteinExistence type="predicted"/>
<reference evidence="1 3" key="5">
    <citation type="journal article" date="2023" name="Int. J. Syst. Evol. Microbiol.">
        <title>Sellimonas catena sp. nov., isolated from human faeces.</title>
        <authorList>
            <person name="Hisatomi A."/>
            <person name="Ohkuma M."/>
            <person name="Sakamoto M."/>
        </authorList>
    </citation>
    <scope>NUCLEOTIDE SEQUENCE [LARGE SCALE GENOMIC DNA]</scope>
    <source>
        <strain evidence="1 3">12EGH17</strain>
        <strain evidence="2">18CBH55</strain>
    </source>
</reference>
<dbReference type="Proteomes" id="UP001145094">
    <property type="component" value="Unassembled WGS sequence"/>
</dbReference>
<dbReference type="AlphaFoldDB" id="A0A9W6C6H7"/>
<gene>
    <name evidence="1" type="ORF">Selli1_12520</name>
    <name evidence="2" type="ORF">Selli2_08390</name>
</gene>
<name>A0A9W6C6H7_9FIRM</name>
<evidence type="ECO:0008006" key="4">
    <source>
        <dbReference type="Google" id="ProtNLM"/>
    </source>
</evidence>
<dbReference type="NCBIfam" id="TIGR02867">
    <property type="entry name" value="spore_II_P"/>
    <property type="match status" value="1"/>
</dbReference>
<evidence type="ECO:0000313" key="2">
    <source>
        <dbReference type="EMBL" id="GLG89412.1"/>
    </source>
</evidence>
<keyword evidence="3" id="KW-1185">Reference proteome</keyword>
<dbReference type="Proteomes" id="UP001145145">
    <property type="component" value="Unassembled WGS sequence"/>
</dbReference>
<reference evidence="2" key="4">
    <citation type="submission" date="2022-11" db="EMBL/GenBank/DDBJ databases">
        <title>Draft genome sequence of Sellimonas catena strain 18CBH55.</title>
        <authorList>
            <person name="Atsushi H."/>
            <person name="Moriya O."/>
            <person name="Mitsuo S."/>
        </authorList>
    </citation>
    <scope>NUCLEOTIDE SEQUENCE</scope>
    <source>
        <strain evidence="2">18CBH55</strain>
    </source>
</reference>
<sequence length="377" mass="42454">MLGGYIILGGYESSAEFIRAEIGRTIQKGAEAMYFPALVRVNDQPEGTVGEWVARQAMQMTPLGNYVKANEVSETEIEDSETYEMLLKKEAEDENVVDENGKLIEQNQDTTTEKPHETQIQGTIDREKLKDYEYLTSHFYTIDSTTMTSPEELNAETLLAKNMKFENKDNGSKILIYHTHSQETFVDSVPGDDSTSIVGIGDYLTDLLNNTYHIPTIHDRGVYDIINGKLDRSEAYELSGAAAEKILAENPSIEVVIDLHRDGVAETTHLVTEVNGKQTAKIMFFNGLCRTRANGDIQYFNNPYIQDNLAFSLQMKLDADEHYPGFTRNIYLKGYRYNMQLVPKMLLVEAGAQTNTVQEMKNAMEPLAESLNRVLNG</sequence>
<accession>A0A9W6C6H7</accession>
<evidence type="ECO:0000313" key="1">
    <source>
        <dbReference type="EMBL" id="GLG04078.1"/>
    </source>
</evidence>
<dbReference type="InterPro" id="IPR010897">
    <property type="entry name" value="Spore_II_P"/>
</dbReference>
<reference evidence="2" key="3">
    <citation type="submission" date="2022-11" db="EMBL/GenBank/DDBJ databases">
        <title>Draft genome sequence of Sellimonas catena strain 18CBH55.</title>
        <authorList>
            <person name="Hisatomi A."/>
            <person name="Ohkuma M."/>
            <person name="Sakamoto M."/>
        </authorList>
    </citation>
    <scope>NUCLEOTIDE SEQUENCE</scope>
    <source>
        <strain evidence="2">18CBH55</strain>
    </source>
</reference>
<dbReference type="EMBL" id="BSCH01000004">
    <property type="protein sequence ID" value="GLG89412.1"/>
    <property type="molecule type" value="Genomic_DNA"/>
</dbReference>
<reference evidence="1" key="1">
    <citation type="submission" date="2022-11" db="EMBL/GenBank/DDBJ databases">
        <title>Draft genome sequence of Sellimonas catena strain 12EGH17.</title>
        <authorList>
            <person name="Hisatomi A."/>
            <person name="Ohkuma M."/>
            <person name="Sakamoto M."/>
        </authorList>
    </citation>
    <scope>NUCLEOTIDE SEQUENCE</scope>
    <source>
        <strain evidence="1">12EGH17</strain>
    </source>
</reference>
<organism evidence="1 3">
    <name type="scientific">Sellimonas catena</name>
    <dbReference type="NCBI Taxonomy" id="2994035"/>
    <lineage>
        <taxon>Bacteria</taxon>
        <taxon>Bacillati</taxon>
        <taxon>Bacillota</taxon>
        <taxon>Clostridia</taxon>
        <taxon>Lachnospirales</taxon>
        <taxon>Lachnospiraceae</taxon>
        <taxon>Sellimonas</taxon>
    </lineage>
</organism>
<comment type="caution">
    <text evidence="1">The sequence shown here is derived from an EMBL/GenBank/DDBJ whole genome shotgun (WGS) entry which is preliminary data.</text>
</comment>